<dbReference type="SUPFAM" id="SSF55785">
    <property type="entry name" value="PYP-like sensor domain (PAS domain)"/>
    <property type="match status" value="1"/>
</dbReference>
<dbReference type="GO" id="GO:0000156">
    <property type="term" value="F:phosphorelay response regulator activity"/>
    <property type="evidence" value="ECO:0007669"/>
    <property type="project" value="TreeGrafter"/>
</dbReference>
<gene>
    <name evidence="19" type="ORF">IDH44_14815</name>
</gene>
<evidence type="ECO:0000256" key="7">
    <source>
        <dbReference type="ARBA" id="ARBA00022692"/>
    </source>
</evidence>
<evidence type="ECO:0000256" key="15">
    <source>
        <dbReference type="SAM" id="Phobius"/>
    </source>
</evidence>
<reference evidence="19" key="1">
    <citation type="submission" date="2020-09" db="EMBL/GenBank/DDBJ databases">
        <title>A novel bacterium of genus Paenibacillus, isolated from South China Sea.</title>
        <authorList>
            <person name="Huang H."/>
            <person name="Mo K."/>
            <person name="Hu Y."/>
        </authorList>
    </citation>
    <scope>NUCLEOTIDE SEQUENCE</scope>
    <source>
        <strain evidence="19">IB182496</strain>
    </source>
</reference>
<evidence type="ECO:0000313" key="19">
    <source>
        <dbReference type="EMBL" id="MBD2846471.1"/>
    </source>
</evidence>
<sequence>MNSFRVRLTLIFVGLIGLSVLTAGLFMAKTFRDNHLDALQDSMVREMNIILSTIQWRTGQPEQLFDYYTERADRLRAITGERVTFVRGDGVVLGDSDHAPETMENHALREEIVEAKRSGIGRAIRRSETTSENLMYVAIPLDPASADSAVLRVAMSLSEVDASIRRLWAVLIGGLLVLFAVAALVSYQIARGLTRPLEQISRVAKRIKNMDYQARVPVIKSDEVGELGQSINAMADSLQQQMQRIRQNENQLESVLDNMINGIVMIDRSGVVVLMNRRAEEVLGIAARELEGRHYGEAKQQYELAQLIEEGLASREHIRDEMTLYYPEERLLELNLVPIFHGKDDFGGVLLVLQDVSAIRRLERMRSEFVANVSHELKTPVAAVKGFAETLLGGAVDDPEHARAFLQIIYDESDRLNRLIGDILELSKVESRRVPLQFSPIELSTFVARTVELVAPEAARKGIALSVEASPGLYVEADEDRLRQILMNLLTNGINYTPEGGKVSITAEPLWTGGRAAEEGDDYEQIRIRITDTGIGIPKKDLPRIFERFYRVDKARSRSSGGTGLGLSIVKHLVELHKGTIAVESEVGVGSTFILELPVLH</sequence>
<keyword evidence="14" id="KW-0175">Coiled coil</keyword>
<dbReference type="SUPFAM" id="SSF47384">
    <property type="entry name" value="Homodimeric domain of signal transducing histidine kinase"/>
    <property type="match status" value="1"/>
</dbReference>
<keyword evidence="6" id="KW-0808">Transferase</keyword>
<evidence type="ECO:0000256" key="3">
    <source>
        <dbReference type="ARBA" id="ARBA00012438"/>
    </source>
</evidence>
<evidence type="ECO:0000259" key="18">
    <source>
        <dbReference type="PROSITE" id="PS50885"/>
    </source>
</evidence>
<accession>A0A927BV50</accession>
<dbReference type="GO" id="GO:0006355">
    <property type="term" value="P:regulation of DNA-templated transcription"/>
    <property type="evidence" value="ECO:0007669"/>
    <property type="project" value="InterPro"/>
</dbReference>
<dbReference type="Pfam" id="PF00672">
    <property type="entry name" value="HAMP"/>
    <property type="match status" value="1"/>
</dbReference>
<dbReference type="Gene3D" id="3.30.565.10">
    <property type="entry name" value="Histidine kinase-like ATPase, C-terminal domain"/>
    <property type="match status" value="1"/>
</dbReference>
<dbReference type="GO" id="GO:0030295">
    <property type="term" value="F:protein kinase activator activity"/>
    <property type="evidence" value="ECO:0007669"/>
    <property type="project" value="TreeGrafter"/>
</dbReference>
<protein>
    <recommendedName>
        <fullName evidence="3">histidine kinase</fullName>
        <ecNumber evidence="3">2.7.13.3</ecNumber>
    </recommendedName>
</protein>
<dbReference type="AlphaFoldDB" id="A0A927BV50"/>
<evidence type="ECO:0000256" key="4">
    <source>
        <dbReference type="ARBA" id="ARBA00022475"/>
    </source>
</evidence>
<dbReference type="NCBIfam" id="NF046044">
    <property type="entry name" value="PnpS"/>
    <property type="match status" value="1"/>
</dbReference>
<dbReference type="Pfam" id="PF00512">
    <property type="entry name" value="HisKA"/>
    <property type="match status" value="1"/>
</dbReference>
<dbReference type="SMART" id="SM00304">
    <property type="entry name" value="HAMP"/>
    <property type="match status" value="1"/>
</dbReference>
<dbReference type="InterPro" id="IPR035965">
    <property type="entry name" value="PAS-like_dom_sf"/>
</dbReference>
<dbReference type="GO" id="GO:0007234">
    <property type="term" value="P:osmosensory signaling via phosphorelay pathway"/>
    <property type="evidence" value="ECO:0007669"/>
    <property type="project" value="TreeGrafter"/>
</dbReference>
<dbReference type="Pfam" id="PF02518">
    <property type="entry name" value="HATPase_c"/>
    <property type="match status" value="1"/>
</dbReference>
<dbReference type="GO" id="GO:0005886">
    <property type="term" value="C:plasma membrane"/>
    <property type="evidence" value="ECO:0007669"/>
    <property type="project" value="UniProtKB-SubCell"/>
</dbReference>
<evidence type="ECO:0000256" key="11">
    <source>
        <dbReference type="ARBA" id="ARBA00022989"/>
    </source>
</evidence>
<evidence type="ECO:0000256" key="6">
    <source>
        <dbReference type="ARBA" id="ARBA00022679"/>
    </source>
</evidence>
<keyword evidence="10" id="KW-0067">ATP-binding</keyword>
<feature type="coiled-coil region" evidence="14">
    <location>
        <begin position="231"/>
        <end position="258"/>
    </location>
</feature>
<keyword evidence="13 15" id="KW-0472">Membrane</keyword>
<dbReference type="PROSITE" id="PS50112">
    <property type="entry name" value="PAS"/>
    <property type="match status" value="1"/>
</dbReference>
<dbReference type="FunFam" id="1.10.287.130:FF:000008">
    <property type="entry name" value="Two-component sensor histidine kinase"/>
    <property type="match status" value="1"/>
</dbReference>
<comment type="caution">
    <text evidence="19">The sequence shown here is derived from an EMBL/GenBank/DDBJ whole genome shotgun (WGS) entry which is preliminary data.</text>
</comment>
<evidence type="ECO:0000313" key="20">
    <source>
        <dbReference type="Proteomes" id="UP000621560"/>
    </source>
</evidence>
<dbReference type="PANTHER" id="PTHR42878:SF7">
    <property type="entry name" value="SENSOR HISTIDINE KINASE GLRK"/>
    <property type="match status" value="1"/>
</dbReference>
<evidence type="ECO:0000259" key="17">
    <source>
        <dbReference type="PROSITE" id="PS50112"/>
    </source>
</evidence>
<dbReference type="InterPro" id="IPR013767">
    <property type="entry name" value="PAS_fold"/>
</dbReference>
<dbReference type="InterPro" id="IPR003661">
    <property type="entry name" value="HisK_dim/P_dom"/>
</dbReference>
<dbReference type="CDD" id="cd16922">
    <property type="entry name" value="HATPase_EvgS-ArcB-TorS-like"/>
    <property type="match status" value="1"/>
</dbReference>
<dbReference type="PROSITE" id="PS50885">
    <property type="entry name" value="HAMP"/>
    <property type="match status" value="1"/>
</dbReference>
<dbReference type="SMART" id="SM00091">
    <property type="entry name" value="PAS"/>
    <property type="match status" value="1"/>
</dbReference>
<feature type="domain" description="Histidine kinase" evidence="16">
    <location>
        <begin position="372"/>
        <end position="601"/>
    </location>
</feature>
<dbReference type="GO" id="GO:0000155">
    <property type="term" value="F:phosphorelay sensor kinase activity"/>
    <property type="evidence" value="ECO:0007669"/>
    <property type="project" value="InterPro"/>
</dbReference>
<keyword evidence="7 15" id="KW-0812">Transmembrane</keyword>
<evidence type="ECO:0000256" key="14">
    <source>
        <dbReference type="SAM" id="Coils"/>
    </source>
</evidence>
<name>A0A927BV50_9BACL</name>
<evidence type="ECO:0000256" key="13">
    <source>
        <dbReference type="ARBA" id="ARBA00023136"/>
    </source>
</evidence>
<dbReference type="GO" id="GO:0005524">
    <property type="term" value="F:ATP binding"/>
    <property type="evidence" value="ECO:0007669"/>
    <property type="project" value="UniProtKB-KW"/>
</dbReference>
<evidence type="ECO:0000259" key="16">
    <source>
        <dbReference type="PROSITE" id="PS50109"/>
    </source>
</evidence>
<dbReference type="PRINTS" id="PR00344">
    <property type="entry name" value="BCTRLSENSOR"/>
</dbReference>
<dbReference type="Proteomes" id="UP000621560">
    <property type="component" value="Unassembled WGS sequence"/>
</dbReference>
<comment type="catalytic activity">
    <reaction evidence="1">
        <text>ATP + protein L-histidine = ADP + protein N-phospho-L-histidine.</text>
        <dbReference type="EC" id="2.7.13.3"/>
    </reaction>
</comment>
<dbReference type="PROSITE" id="PS50109">
    <property type="entry name" value="HIS_KIN"/>
    <property type="match status" value="1"/>
</dbReference>
<dbReference type="EC" id="2.7.13.3" evidence="3"/>
<comment type="subcellular location">
    <subcellularLocation>
        <location evidence="2">Cell membrane</location>
        <topology evidence="2">Multi-pass membrane protein</topology>
    </subcellularLocation>
</comment>
<dbReference type="FunFam" id="3.30.565.10:FF:000006">
    <property type="entry name" value="Sensor histidine kinase WalK"/>
    <property type="match status" value="1"/>
</dbReference>
<dbReference type="InterPro" id="IPR003660">
    <property type="entry name" value="HAMP_dom"/>
</dbReference>
<keyword evidence="8" id="KW-0547">Nucleotide-binding</keyword>
<dbReference type="Gene3D" id="1.10.287.130">
    <property type="match status" value="1"/>
</dbReference>
<feature type="transmembrane region" description="Helical" evidence="15">
    <location>
        <begin position="167"/>
        <end position="190"/>
    </location>
</feature>
<proteinExistence type="predicted"/>
<feature type="domain" description="HAMP" evidence="18">
    <location>
        <begin position="191"/>
        <end position="243"/>
    </location>
</feature>
<dbReference type="SUPFAM" id="SSF158472">
    <property type="entry name" value="HAMP domain-like"/>
    <property type="match status" value="1"/>
</dbReference>
<dbReference type="CDD" id="cd06225">
    <property type="entry name" value="HAMP"/>
    <property type="match status" value="1"/>
</dbReference>
<dbReference type="InterPro" id="IPR004358">
    <property type="entry name" value="Sig_transdc_His_kin-like_C"/>
</dbReference>
<keyword evidence="12" id="KW-0902">Two-component regulatory system</keyword>
<evidence type="ECO:0000256" key="2">
    <source>
        <dbReference type="ARBA" id="ARBA00004651"/>
    </source>
</evidence>
<feature type="domain" description="PAS" evidence="17">
    <location>
        <begin position="248"/>
        <end position="293"/>
    </location>
</feature>
<evidence type="ECO:0000256" key="8">
    <source>
        <dbReference type="ARBA" id="ARBA00022741"/>
    </source>
</evidence>
<keyword evidence="9" id="KW-0418">Kinase</keyword>
<dbReference type="SMART" id="SM00387">
    <property type="entry name" value="HATPase_c"/>
    <property type="match status" value="1"/>
</dbReference>
<dbReference type="PANTHER" id="PTHR42878">
    <property type="entry name" value="TWO-COMPONENT HISTIDINE KINASE"/>
    <property type="match status" value="1"/>
</dbReference>
<evidence type="ECO:0000256" key="1">
    <source>
        <dbReference type="ARBA" id="ARBA00000085"/>
    </source>
</evidence>
<dbReference type="CDD" id="cd00082">
    <property type="entry name" value="HisKA"/>
    <property type="match status" value="1"/>
</dbReference>
<dbReference type="SUPFAM" id="SSF55874">
    <property type="entry name" value="ATPase domain of HSP90 chaperone/DNA topoisomerase II/histidine kinase"/>
    <property type="match status" value="1"/>
</dbReference>
<keyword evidence="5" id="KW-0597">Phosphoprotein</keyword>
<dbReference type="InterPro" id="IPR036097">
    <property type="entry name" value="HisK_dim/P_sf"/>
</dbReference>
<dbReference type="Gene3D" id="6.10.340.10">
    <property type="match status" value="1"/>
</dbReference>
<dbReference type="Gene3D" id="3.30.450.20">
    <property type="entry name" value="PAS domain"/>
    <property type="match status" value="1"/>
</dbReference>
<dbReference type="EMBL" id="JACXIZ010000024">
    <property type="protein sequence ID" value="MBD2846471.1"/>
    <property type="molecule type" value="Genomic_DNA"/>
</dbReference>
<dbReference type="NCBIfam" id="TIGR00229">
    <property type="entry name" value="sensory_box"/>
    <property type="match status" value="1"/>
</dbReference>
<dbReference type="SMART" id="SM00388">
    <property type="entry name" value="HisKA"/>
    <property type="match status" value="1"/>
</dbReference>
<dbReference type="InterPro" id="IPR003594">
    <property type="entry name" value="HATPase_dom"/>
</dbReference>
<dbReference type="Pfam" id="PF00989">
    <property type="entry name" value="PAS"/>
    <property type="match status" value="1"/>
</dbReference>
<dbReference type="CDD" id="cd00130">
    <property type="entry name" value="PAS"/>
    <property type="match status" value="1"/>
</dbReference>
<dbReference type="InterPro" id="IPR000014">
    <property type="entry name" value="PAS"/>
</dbReference>
<feature type="transmembrane region" description="Helical" evidence="15">
    <location>
        <begin position="6"/>
        <end position="28"/>
    </location>
</feature>
<evidence type="ECO:0000256" key="9">
    <source>
        <dbReference type="ARBA" id="ARBA00022777"/>
    </source>
</evidence>
<dbReference type="InterPro" id="IPR036890">
    <property type="entry name" value="HATPase_C_sf"/>
</dbReference>
<keyword evidence="20" id="KW-1185">Reference proteome</keyword>
<evidence type="ECO:0000256" key="12">
    <source>
        <dbReference type="ARBA" id="ARBA00023012"/>
    </source>
</evidence>
<evidence type="ECO:0000256" key="10">
    <source>
        <dbReference type="ARBA" id="ARBA00022840"/>
    </source>
</evidence>
<dbReference type="InterPro" id="IPR050351">
    <property type="entry name" value="BphY/WalK/GraS-like"/>
</dbReference>
<dbReference type="RefSeq" id="WP_190918926.1">
    <property type="nucleotide sequence ID" value="NZ_JACXIZ010000024.1"/>
</dbReference>
<organism evidence="19 20">
    <name type="scientific">Paenibacillus sabuli</name>
    <dbReference type="NCBI Taxonomy" id="2772509"/>
    <lineage>
        <taxon>Bacteria</taxon>
        <taxon>Bacillati</taxon>
        <taxon>Bacillota</taxon>
        <taxon>Bacilli</taxon>
        <taxon>Bacillales</taxon>
        <taxon>Paenibacillaceae</taxon>
        <taxon>Paenibacillus</taxon>
    </lineage>
</organism>
<keyword evidence="4" id="KW-1003">Cell membrane</keyword>
<dbReference type="InterPro" id="IPR005467">
    <property type="entry name" value="His_kinase_dom"/>
</dbReference>
<evidence type="ECO:0000256" key="5">
    <source>
        <dbReference type="ARBA" id="ARBA00022553"/>
    </source>
</evidence>
<keyword evidence="11 15" id="KW-1133">Transmembrane helix</keyword>